<dbReference type="EMBL" id="JARBHB010000010">
    <property type="protein sequence ID" value="KAJ8873638.1"/>
    <property type="molecule type" value="Genomic_DNA"/>
</dbReference>
<proteinExistence type="predicted"/>
<reference evidence="2 3" key="1">
    <citation type="submission" date="2023-02" db="EMBL/GenBank/DDBJ databases">
        <title>LHISI_Scaffold_Assembly.</title>
        <authorList>
            <person name="Stuart O.P."/>
            <person name="Cleave R."/>
            <person name="Magrath M.J.L."/>
            <person name="Mikheyev A.S."/>
        </authorList>
    </citation>
    <scope>NUCLEOTIDE SEQUENCE [LARGE SCALE GENOMIC DNA]</scope>
    <source>
        <strain evidence="2">Daus_M_001</strain>
        <tissue evidence="2">Leg muscle</tissue>
    </source>
</reference>
<name>A0ABQ9GNQ7_9NEOP</name>
<evidence type="ECO:0000313" key="3">
    <source>
        <dbReference type="Proteomes" id="UP001159363"/>
    </source>
</evidence>
<evidence type="ECO:0000256" key="1">
    <source>
        <dbReference type="SAM" id="MobiDB-lite"/>
    </source>
</evidence>
<evidence type="ECO:0000313" key="2">
    <source>
        <dbReference type="EMBL" id="KAJ8873638.1"/>
    </source>
</evidence>
<organism evidence="2 3">
    <name type="scientific">Dryococelus australis</name>
    <dbReference type="NCBI Taxonomy" id="614101"/>
    <lineage>
        <taxon>Eukaryota</taxon>
        <taxon>Metazoa</taxon>
        <taxon>Ecdysozoa</taxon>
        <taxon>Arthropoda</taxon>
        <taxon>Hexapoda</taxon>
        <taxon>Insecta</taxon>
        <taxon>Pterygota</taxon>
        <taxon>Neoptera</taxon>
        <taxon>Polyneoptera</taxon>
        <taxon>Phasmatodea</taxon>
        <taxon>Verophasmatodea</taxon>
        <taxon>Anareolatae</taxon>
        <taxon>Phasmatidae</taxon>
        <taxon>Eurycanthinae</taxon>
        <taxon>Dryococelus</taxon>
    </lineage>
</organism>
<keyword evidence="3" id="KW-1185">Reference proteome</keyword>
<accession>A0ABQ9GNQ7</accession>
<feature type="region of interest" description="Disordered" evidence="1">
    <location>
        <begin position="215"/>
        <end position="236"/>
    </location>
</feature>
<gene>
    <name evidence="2" type="ORF">PR048_024460</name>
</gene>
<protein>
    <submittedName>
        <fullName evidence="2">Uncharacterized protein</fullName>
    </submittedName>
</protein>
<sequence>MWESCRTIPLVCRFSRGSPVSPALLFRRCSILSSFTHIGSQDLDVKSHPNLFTHSSNIVPMQLKYVKDKIDFKRVYTEVTFAIGSEFIRHALDDCTPIADLQANEKRIPYCQMWETSSTGQQTGTTQQIYGSVARGRCLFVVGPSEREDTEDGYVRASTSAILISLWNHAQGATVAERLVCSPPTKVNLVRSPAGSPDFRKWEWRRTIPLVGGFSRGSSISPTPPHSGAAPHSLQSPSSAFKTSLLRASQISSLFTHSVRCIRRGVRTWRRGEKGRGGLDDVTGQQVPWQRDVTLRRWSISSGVRVSGERGGQARGPRRPIQRAGCAVIKVVTHNSGEMERCTVVLKPHQLSDGKRNILQ</sequence>
<dbReference type="Proteomes" id="UP001159363">
    <property type="component" value="Chromosome 9"/>
</dbReference>
<comment type="caution">
    <text evidence="2">The sequence shown here is derived from an EMBL/GenBank/DDBJ whole genome shotgun (WGS) entry which is preliminary data.</text>
</comment>